<name>A0A4Q9N1L0_9APHY</name>
<reference evidence="2" key="1">
    <citation type="submission" date="2019-01" db="EMBL/GenBank/DDBJ databases">
        <title>Draft genome sequences of three monokaryotic isolates of the white-rot basidiomycete fungus Dichomitus squalens.</title>
        <authorList>
            <consortium name="DOE Joint Genome Institute"/>
            <person name="Lopez S.C."/>
            <person name="Andreopoulos B."/>
            <person name="Pangilinan J."/>
            <person name="Lipzen A."/>
            <person name="Riley R."/>
            <person name="Ahrendt S."/>
            <person name="Ng V."/>
            <person name="Barry K."/>
            <person name="Daum C."/>
            <person name="Grigoriev I.V."/>
            <person name="Hilden K.S."/>
            <person name="Makela M.R."/>
            <person name="de Vries R.P."/>
        </authorList>
    </citation>
    <scope>NUCLEOTIDE SEQUENCE [LARGE SCALE GENOMIC DNA]</scope>
    <source>
        <strain evidence="2">OM18370.1</strain>
    </source>
</reference>
<feature type="compositionally biased region" description="Basic and acidic residues" evidence="1">
    <location>
        <begin position="71"/>
        <end position="91"/>
    </location>
</feature>
<feature type="compositionally biased region" description="Polar residues" evidence="1">
    <location>
        <begin position="149"/>
        <end position="163"/>
    </location>
</feature>
<sequence>MAEPRRDSNVDKAKIDDQPRTPEHSGPAAPETQSSTEDSAYPPQRHAGAVGYGPEYGKGAGTSDKLQGFQEEVKGKVLRKPDLVQHGHEMRTGQLKKKQLQDDFGGDGGPFAKAGGKDDKEDDTSSDSKQEVQAATTAPEGTDKADWQKQGQNTDKTNYMGSS</sequence>
<dbReference type="EMBL" id="ML143388">
    <property type="protein sequence ID" value="TBU34374.1"/>
    <property type="molecule type" value="Genomic_DNA"/>
</dbReference>
<gene>
    <name evidence="2" type="ORF">BD311DRAFT_746037</name>
</gene>
<proteinExistence type="predicted"/>
<dbReference type="OrthoDB" id="2500073at2759"/>
<dbReference type="Proteomes" id="UP000292957">
    <property type="component" value="Unassembled WGS sequence"/>
</dbReference>
<feature type="region of interest" description="Disordered" evidence="1">
    <location>
        <begin position="1"/>
        <end position="163"/>
    </location>
</feature>
<dbReference type="AlphaFoldDB" id="A0A4Q9N1L0"/>
<evidence type="ECO:0000256" key="1">
    <source>
        <dbReference type="SAM" id="MobiDB-lite"/>
    </source>
</evidence>
<evidence type="ECO:0000313" key="2">
    <source>
        <dbReference type="EMBL" id="TBU34374.1"/>
    </source>
</evidence>
<feature type="compositionally biased region" description="Gly residues" evidence="1">
    <location>
        <begin position="50"/>
        <end position="60"/>
    </location>
</feature>
<feature type="compositionally biased region" description="Basic and acidic residues" evidence="1">
    <location>
        <begin position="1"/>
        <end position="23"/>
    </location>
</feature>
<accession>A0A4Q9N1L0</accession>
<organism evidence="2">
    <name type="scientific">Dichomitus squalens</name>
    <dbReference type="NCBI Taxonomy" id="114155"/>
    <lineage>
        <taxon>Eukaryota</taxon>
        <taxon>Fungi</taxon>
        <taxon>Dikarya</taxon>
        <taxon>Basidiomycota</taxon>
        <taxon>Agaricomycotina</taxon>
        <taxon>Agaricomycetes</taxon>
        <taxon>Polyporales</taxon>
        <taxon>Polyporaceae</taxon>
        <taxon>Dichomitus</taxon>
    </lineage>
</organism>
<protein>
    <submittedName>
        <fullName evidence="2">Uncharacterized protein</fullName>
    </submittedName>
</protein>